<evidence type="ECO:0000256" key="1">
    <source>
        <dbReference type="SAM" id="MobiDB-lite"/>
    </source>
</evidence>
<dbReference type="AlphaFoldDB" id="A0AAD2CLI9"/>
<accession>A0AAD2CLI9</accession>
<dbReference type="Proteomes" id="UP001295423">
    <property type="component" value="Unassembled WGS sequence"/>
</dbReference>
<proteinExistence type="predicted"/>
<feature type="region of interest" description="Disordered" evidence="1">
    <location>
        <begin position="97"/>
        <end position="133"/>
    </location>
</feature>
<comment type="caution">
    <text evidence="2">The sequence shown here is derived from an EMBL/GenBank/DDBJ whole genome shotgun (WGS) entry which is preliminary data.</text>
</comment>
<evidence type="ECO:0000313" key="2">
    <source>
        <dbReference type="EMBL" id="CAJ1935795.1"/>
    </source>
</evidence>
<feature type="compositionally biased region" description="Basic and acidic residues" evidence="1">
    <location>
        <begin position="99"/>
        <end position="115"/>
    </location>
</feature>
<protein>
    <submittedName>
        <fullName evidence="2">Uncharacterized protein</fullName>
    </submittedName>
</protein>
<gene>
    <name evidence="2" type="ORF">CYCCA115_LOCUS4908</name>
</gene>
<dbReference type="EMBL" id="CAKOGP040000513">
    <property type="protein sequence ID" value="CAJ1935795.1"/>
    <property type="molecule type" value="Genomic_DNA"/>
</dbReference>
<keyword evidence="3" id="KW-1185">Reference proteome</keyword>
<name>A0AAD2CLI9_9STRA</name>
<sequence length="277" mass="31543">MRVFYRVVFGKTHPLTAVYEKLIAQKIGVSQQERALERFLFGIHSQIDRYFERLVRCGTNAEENLPDLGTYMETCYHGGSLPESNFFVVAKDSVGHGGTGDKTESQLKREKERAQKKSLGKSVKNPDMNKEHRYTGRTTTELIKRTGEQPPKHANGKELSLIWHTKGECKEHCERKHSHYDAAPDIDKLPHPAAPMLHRGMKNGAPVVVHLEPWSQSQLDMQVARGCHSSANKFKEFLKEEFLDFGRKGFWILLPYDAIKDEKGLCLSPIGCIHTTR</sequence>
<organism evidence="2 3">
    <name type="scientific">Cylindrotheca closterium</name>
    <dbReference type="NCBI Taxonomy" id="2856"/>
    <lineage>
        <taxon>Eukaryota</taxon>
        <taxon>Sar</taxon>
        <taxon>Stramenopiles</taxon>
        <taxon>Ochrophyta</taxon>
        <taxon>Bacillariophyta</taxon>
        <taxon>Bacillariophyceae</taxon>
        <taxon>Bacillariophycidae</taxon>
        <taxon>Bacillariales</taxon>
        <taxon>Bacillariaceae</taxon>
        <taxon>Cylindrotheca</taxon>
    </lineage>
</organism>
<reference evidence="2" key="1">
    <citation type="submission" date="2023-08" db="EMBL/GenBank/DDBJ databases">
        <authorList>
            <person name="Audoor S."/>
            <person name="Bilcke G."/>
        </authorList>
    </citation>
    <scope>NUCLEOTIDE SEQUENCE</scope>
</reference>
<evidence type="ECO:0000313" key="3">
    <source>
        <dbReference type="Proteomes" id="UP001295423"/>
    </source>
</evidence>